<feature type="compositionally biased region" description="Basic residues" evidence="1">
    <location>
        <begin position="137"/>
        <end position="148"/>
    </location>
</feature>
<gene>
    <name evidence="2" type="ORF">CR513_21962</name>
</gene>
<comment type="caution">
    <text evidence="2">The sequence shown here is derived from an EMBL/GenBank/DDBJ whole genome shotgun (WGS) entry which is preliminary data.</text>
</comment>
<dbReference type="EMBL" id="QJKJ01004112">
    <property type="protein sequence ID" value="RDX95506.1"/>
    <property type="molecule type" value="Genomic_DNA"/>
</dbReference>
<accession>A0A371GYG8</accession>
<reference evidence="2" key="1">
    <citation type="submission" date="2018-05" db="EMBL/GenBank/DDBJ databases">
        <title>Draft genome of Mucuna pruriens seed.</title>
        <authorList>
            <person name="Nnadi N.E."/>
            <person name="Vos R."/>
            <person name="Hasami M.H."/>
            <person name="Devisetty U.K."/>
            <person name="Aguiy J.C."/>
        </authorList>
    </citation>
    <scope>NUCLEOTIDE SEQUENCE [LARGE SCALE GENOMIC DNA]</scope>
    <source>
        <strain evidence="2">JCA_2017</strain>
    </source>
</reference>
<feature type="compositionally biased region" description="Basic and acidic residues" evidence="1">
    <location>
        <begin position="121"/>
        <end position="136"/>
    </location>
</feature>
<evidence type="ECO:0000313" key="3">
    <source>
        <dbReference type="Proteomes" id="UP000257109"/>
    </source>
</evidence>
<protein>
    <submittedName>
        <fullName evidence="2">Uncharacterized protein</fullName>
    </submittedName>
</protein>
<sequence length="231" mass="26250">MGRWVEAIATKSNDAKVVVDFLKSNIFYQFGMLKVLISDQVELKDERTNSTFQVNGHQIKLFHEGSTPIAIVQAGSVPTSTPSRPDLNRLQFGQSRSSVGVTPGDTARLVYPKGFKKKNKEKKEQNKAKKNKEATKSHKLQTKIQHKAAKQEVWKERPVKVWDLRWVFLRLETIDLGPSRKSRSRIERPKVVRGDHLACHCTLVDLILNVLAIGGEPSLFVHGNRRGRRIH</sequence>
<name>A0A371GYG8_MUCPR</name>
<feature type="region of interest" description="Disordered" evidence="1">
    <location>
        <begin position="116"/>
        <end position="148"/>
    </location>
</feature>
<dbReference type="Proteomes" id="UP000257109">
    <property type="component" value="Unassembled WGS sequence"/>
</dbReference>
<evidence type="ECO:0000313" key="2">
    <source>
        <dbReference type="EMBL" id="RDX95506.1"/>
    </source>
</evidence>
<feature type="non-terminal residue" evidence="2">
    <location>
        <position position="1"/>
    </location>
</feature>
<keyword evidence="3" id="KW-1185">Reference proteome</keyword>
<dbReference type="AlphaFoldDB" id="A0A371GYG8"/>
<evidence type="ECO:0000256" key="1">
    <source>
        <dbReference type="SAM" id="MobiDB-lite"/>
    </source>
</evidence>
<organism evidence="2 3">
    <name type="scientific">Mucuna pruriens</name>
    <name type="common">Velvet bean</name>
    <name type="synonym">Dolichos pruriens</name>
    <dbReference type="NCBI Taxonomy" id="157652"/>
    <lineage>
        <taxon>Eukaryota</taxon>
        <taxon>Viridiplantae</taxon>
        <taxon>Streptophyta</taxon>
        <taxon>Embryophyta</taxon>
        <taxon>Tracheophyta</taxon>
        <taxon>Spermatophyta</taxon>
        <taxon>Magnoliopsida</taxon>
        <taxon>eudicotyledons</taxon>
        <taxon>Gunneridae</taxon>
        <taxon>Pentapetalae</taxon>
        <taxon>rosids</taxon>
        <taxon>fabids</taxon>
        <taxon>Fabales</taxon>
        <taxon>Fabaceae</taxon>
        <taxon>Papilionoideae</taxon>
        <taxon>50 kb inversion clade</taxon>
        <taxon>NPAAA clade</taxon>
        <taxon>indigoferoid/millettioid clade</taxon>
        <taxon>Phaseoleae</taxon>
        <taxon>Mucuna</taxon>
    </lineage>
</organism>
<proteinExistence type="predicted"/>